<evidence type="ECO:0000256" key="1">
    <source>
        <dbReference type="ARBA" id="ARBA00004123"/>
    </source>
</evidence>
<dbReference type="CDD" id="cd18966">
    <property type="entry name" value="chromodomain"/>
    <property type="match status" value="1"/>
</dbReference>
<accession>A0A1E3B4G1</accession>
<feature type="region of interest" description="Disordered" evidence="4">
    <location>
        <begin position="911"/>
        <end position="938"/>
    </location>
</feature>
<dbReference type="GO" id="GO:0005634">
    <property type="term" value="C:nucleus"/>
    <property type="evidence" value="ECO:0007669"/>
    <property type="project" value="UniProtKB-SubCell"/>
</dbReference>
<feature type="compositionally biased region" description="Basic and acidic residues" evidence="4">
    <location>
        <begin position="336"/>
        <end position="385"/>
    </location>
</feature>
<feature type="compositionally biased region" description="Basic and acidic residues" evidence="4">
    <location>
        <begin position="309"/>
        <end position="326"/>
    </location>
</feature>
<dbReference type="GO" id="GO:0006338">
    <property type="term" value="P:chromatin remodeling"/>
    <property type="evidence" value="ECO:0007669"/>
    <property type="project" value="UniProtKB-ARBA"/>
</dbReference>
<gene>
    <name evidence="6" type="ORF">SI65_09267</name>
</gene>
<feature type="compositionally biased region" description="Polar residues" evidence="4">
    <location>
        <begin position="406"/>
        <end position="420"/>
    </location>
</feature>
<dbReference type="PANTHER" id="PTHR22812">
    <property type="entry name" value="CHROMOBOX PROTEIN"/>
    <property type="match status" value="1"/>
</dbReference>
<comment type="subcellular location">
    <subcellularLocation>
        <location evidence="1">Nucleus</location>
    </subcellularLocation>
</comment>
<feature type="region of interest" description="Disordered" evidence="4">
    <location>
        <begin position="1"/>
        <end position="28"/>
    </location>
</feature>
<keyword evidence="7" id="KW-1185">Reference proteome</keyword>
<evidence type="ECO:0000256" key="2">
    <source>
        <dbReference type="ARBA" id="ARBA00011353"/>
    </source>
</evidence>
<feature type="compositionally biased region" description="Basic residues" evidence="4">
    <location>
        <begin position="107"/>
        <end position="119"/>
    </location>
</feature>
<evidence type="ECO:0000256" key="4">
    <source>
        <dbReference type="SAM" id="MobiDB-lite"/>
    </source>
</evidence>
<reference evidence="6 7" key="1">
    <citation type="journal article" date="2016" name="BMC Genomics">
        <title>Comparative genomic and transcriptomic analyses of the Fuzhuan brick tea-fermentation fungus Aspergillus cristatus.</title>
        <authorList>
            <person name="Ge Y."/>
            <person name="Wang Y."/>
            <person name="Liu Y."/>
            <person name="Tan Y."/>
            <person name="Ren X."/>
            <person name="Zhang X."/>
            <person name="Hyde K.D."/>
            <person name="Liu Y."/>
            <person name="Liu Z."/>
        </authorList>
    </citation>
    <scope>NUCLEOTIDE SEQUENCE [LARGE SCALE GENOMIC DNA]</scope>
    <source>
        <strain evidence="6 7">GZAAS20.1005</strain>
    </source>
</reference>
<feature type="region of interest" description="Disordered" evidence="4">
    <location>
        <begin position="186"/>
        <end position="433"/>
    </location>
</feature>
<keyword evidence="3" id="KW-0539">Nucleus</keyword>
<evidence type="ECO:0000256" key="3">
    <source>
        <dbReference type="ARBA" id="ARBA00023242"/>
    </source>
</evidence>
<dbReference type="AlphaFoldDB" id="A0A1E3B4G1"/>
<dbReference type="Pfam" id="PF00385">
    <property type="entry name" value="Chromo"/>
    <property type="match status" value="1"/>
</dbReference>
<dbReference type="InterPro" id="IPR016197">
    <property type="entry name" value="Chromo-like_dom_sf"/>
</dbReference>
<proteinExistence type="predicted"/>
<feature type="compositionally biased region" description="Polar residues" evidence="4">
    <location>
        <begin position="194"/>
        <end position="212"/>
    </location>
</feature>
<dbReference type="STRING" id="573508.A0A1E3B4G1"/>
<comment type="subunit">
    <text evidence="2">Component of the NuA4 histone acetyltransferase complex.</text>
</comment>
<name>A0A1E3B4G1_ASPCR</name>
<evidence type="ECO:0000313" key="6">
    <source>
        <dbReference type="EMBL" id="ODM15326.1"/>
    </source>
</evidence>
<protein>
    <recommendedName>
        <fullName evidence="5">Chromo domain-containing protein</fullName>
    </recommendedName>
</protein>
<dbReference type="Gene3D" id="2.40.50.40">
    <property type="match status" value="1"/>
</dbReference>
<dbReference type="EMBL" id="JXNT01000017">
    <property type="protein sequence ID" value="ODM15326.1"/>
    <property type="molecule type" value="Genomic_DNA"/>
</dbReference>
<feature type="domain" description="Chromo" evidence="5">
    <location>
        <begin position="28"/>
        <end position="86"/>
    </location>
</feature>
<dbReference type="Proteomes" id="UP000094569">
    <property type="component" value="Unassembled WGS sequence"/>
</dbReference>
<dbReference type="InterPro" id="IPR000953">
    <property type="entry name" value="Chromo/chromo_shadow_dom"/>
</dbReference>
<dbReference type="InterPro" id="IPR051219">
    <property type="entry name" value="Heterochromatin_chromo-domain"/>
</dbReference>
<feature type="region of interest" description="Disordered" evidence="4">
    <location>
        <begin position="1014"/>
        <end position="1050"/>
    </location>
</feature>
<feature type="compositionally biased region" description="Polar residues" evidence="4">
    <location>
        <begin position="282"/>
        <end position="305"/>
    </location>
</feature>
<dbReference type="OrthoDB" id="1918685at2759"/>
<dbReference type="InterPro" id="IPR023780">
    <property type="entry name" value="Chromo_domain"/>
</dbReference>
<evidence type="ECO:0000259" key="5">
    <source>
        <dbReference type="PROSITE" id="PS50013"/>
    </source>
</evidence>
<feature type="compositionally biased region" description="Basic and acidic residues" evidence="4">
    <location>
        <begin position="911"/>
        <end position="920"/>
    </location>
</feature>
<dbReference type="SUPFAM" id="SSF54160">
    <property type="entry name" value="Chromo domain-like"/>
    <property type="match status" value="1"/>
</dbReference>
<dbReference type="VEuPathDB" id="FungiDB:SI65_09267"/>
<comment type="caution">
    <text evidence="6">The sequence shown here is derived from an EMBL/GenBank/DDBJ whole genome shotgun (WGS) entry which is preliminary data.</text>
</comment>
<feature type="compositionally biased region" description="Low complexity" evidence="4">
    <location>
        <begin position="136"/>
        <end position="147"/>
    </location>
</feature>
<evidence type="ECO:0000313" key="7">
    <source>
        <dbReference type="Proteomes" id="UP000094569"/>
    </source>
</evidence>
<dbReference type="SMART" id="SM00298">
    <property type="entry name" value="CHROMO"/>
    <property type="match status" value="1"/>
</dbReference>
<dbReference type="PROSITE" id="PS50013">
    <property type="entry name" value="CHROMO_2"/>
    <property type="match status" value="1"/>
</dbReference>
<sequence>MTDVEMRDVDDDDISVTSTVPSEQESEYEVETILSERTQDDQPVYLVKWAGYPIERATWEPAESFFNDETFLDWKRKRKAIAEGRQPEFDLVSFENHLNVLEDARENRRRRREAKRRRLGLSGEQTDAGKKQRVDAAASPASSNPPSFHNSDSGAARMDPPTTRPTAVRHIPPKFPMVLFGSGQNRSGPWMAARNNNRNPDGSDKQFSNLSTKWRFEKAKGYEPPPNINQLELFRPSDWPAGTGAPVDTPKVADHLVDSPIGGSPVASPVERNNPFSDRYRQSSPGPNLRHQLTSDSWNSDSSPTRVARLPEEQTSRDSSRPESPRTRRPLLPERQGSRDSWRPSSFHARDAFSSERPAPESRRPESPFSRDSRWHSGDSRRPPNDKQSLPFNSDRPGTSDERNFSRLQTENNGARSQWLSDEPIPPLPPRRPKAIKGAILRRAKDGNSQSRFWNPGEVFVNMYLGPEKRFIGPVRLCGLSPMSRSRVLQSKKDNKIDVWFQEICTIDEYRELCNRSISNFRYDNGWIEGYDDTEPDVYRTGQALHRGNFLAIAYPDEPSWGKNVLLAYSPSSLDFDFLRNDYKFSPDTFLHLTVRNLLAYLDKPTPSNRISRAIPARMPELQDNLPTPTEQRVEKDLLEAQIAQELQLQLSADAGNHAESLVLPQEQPMETDEPAPVQEKPSPQQQLSVANFDVNDYFRNVFKMTFDVLATNNGVEKGRAQVFYLMCPPENKLAQDECGIIVEFLKKHEAVIFSSRLEEDWERFVRTINRGIVLFHDSFVDYDTMSSLRGLIHKPFTFWSFSLTGIGEGDNKTYFQRLFPHGGVILLTEDFMVREPDATVIILAWFCDWTKKKFPGSWKMMLRPNVLEWLLKQPEPAEKPRQGVWLAMYSLIAQLSTTDNGTFLTHSEPLDGIHDESPENRVISPPSIPRYGSRTEEDTGGLVTQEQRDTDHLAEFFAGWALVNSHRFRRFTIVTTKPLQGWNAWNHVDVKETAMDFFKAYGVDYRTYWSRLKGKASSSSSLKEKKQGAESPSEYDAAKMGSAQGPARL</sequence>
<feature type="region of interest" description="Disordered" evidence="4">
    <location>
        <begin position="105"/>
        <end position="172"/>
    </location>
</feature>
<organism evidence="6 7">
    <name type="scientific">Aspergillus cristatus</name>
    <name type="common">Chinese Fuzhuan brick tea-fermentation fungus</name>
    <name type="synonym">Eurotium cristatum</name>
    <dbReference type="NCBI Taxonomy" id="573508"/>
    <lineage>
        <taxon>Eukaryota</taxon>
        <taxon>Fungi</taxon>
        <taxon>Dikarya</taxon>
        <taxon>Ascomycota</taxon>
        <taxon>Pezizomycotina</taxon>
        <taxon>Eurotiomycetes</taxon>
        <taxon>Eurotiomycetidae</taxon>
        <taxon>Eurotiales</taxon>
        <taxon>Aspergillaceae</taxon>
        <taxon>Aspergillus</taxon>
        <taxon>Aspergillus subgen. Aspergillus</taxon>
    </lineage>
</organism>